<keyword evidence="11" id="KW-1185">Reference proteome</keyword>
<accession>A0A090YLV7</accession>
<evidence type="ECO:0000256" key="4">
    <source>
        <dbReference type="ARBA" id="ARBA00008981"/>
    </source>
</evidence>
<dbReference type="PANTHER" id="PTHR43713">
    <property type="entry name" value="GLUTAMATE-1-SEMIALDEHYDE 2,1-AMINOMUTASE"/>
    <property type="match status" value="1"/>
</dbReference>
<dbReference type="GO" id="GO:0030170">
    <property type="term" value="F:pyridoxal phosphate binding"/>
    <property type="evidence" value="ECO:0007669"/>
    <property type="project" value="InterPro"/>
</dbReference>
<dbReference type="PANTHER" id="PTHR43713:SF3">
    <property type="entry name" value="GLUTAMATE-1-SEMIALDEHYDE 2,1-AMINOMUTASE 1, CHLOROPLASTIC-RELATED"/>
    <property type="match status" value="1"/>
</dbReference>
<dbReference type="AlphaFoldDB" id="A0A090YLV7"/>
<dbReference type="GO" id="GO:0008483">
    <property type="term" value="F:transaminase activity"/>
    <property type="evidence" value="ECO:0007669"/>
    <property type="project" value="InterPro"/>
</dbReference>
<evidence type="ECO:0000256" key="2">
    <source>
        <dbReference type="ARBA" id="ARBA00001933"/>
    </source>
</evidence>
<dbReference type="InterPro" id="IPR004639">
    <property type="entry name" value="4pyrrol_synth_GluAld_NH2Trfase"/>
</dbReference>
<dbReference type="EC" id="5.4.3.8" evidence="9"/>
<dbReference type="PROSITE" id="PS00600">
    <property type="entry name" value="AA_TRANSFER_CLASS_3"/>
    <property type="match status" value="1"/>
</dbReference>
<evidence type="ECO:0000256" key="9">
    <source>
        <dbReference type="HAMAP-Rule" id="MF_00375"/>
    </source>
</evidence>
<dbReference type="InterPro" id="IPR015424">
    <property type="entry name" value="PyrdxlP-dep_Trfase"/>
</dbReference>
<dbReference type="CDD" id="cd00610">
    <property type="entry name" value="OAT_like"/>
    <property type="match status" value="1"/>
</dbReference>
<keyword evidence="5 9" id="KW-0963">Cytoplasm</keyword>
<dbReference type="FunFam" id="3.40.640.10:FF:000021">
    <property type="entry name" value="Glutamate-1-semialdehyde 2,1-aminomutase"/>
    <property type="match status" value="1"/>
</dbReference>
<comment type="cofactor">
    <cofactor evidence="2 9">
        <name>pyridoxal 5'-phosphate</name>
        <dbReference type="ChEBI" id="CHEBI:597326"/>
    </cofactor>
</comment>
<evidence type="ECO:0000256" key="8">
    <source>
        <dbReference type="ARBA" id="ARBA00023244"/>
    </source>
</evidence>
<evidence type="ECO:0000313" key="11">
    <source>
        <dbReference type="Proteomes" id="UP000029278"/>
    </source>
</evidence>
<gene>
    <name evidence="9 10" type="primary">hemL</name>
    <name evidence="10" type="ORF">DJ90_2887</name>
</gene>
<sequence>MKVNPGRKDLLSKVAFDEAKRVIPGGVNSPVRAFASVGLSPVFAAGGKGSRVYDIDGNEFIDYIGSWGPLILGHAHPRVVDAIREAAERGTSFGLATELETRMAELICAAVPSVDMVRMVNSGTEAVMSALRLARGYTKRQKILKFQGGYHGHSDGMLIKSGSGVATLGLPDSPGVPEGIAANTLTAAYNNLDSVHAAFERFGEQIAAVIVEPVAGNMGVVPPLSGFLQGLREITLRYGSLLIFDEVITGFRLGYHGAQGLYGIRPDLTCLGKVIGGGLPVGAYGGKREIMEQIAPAGPIYQAGTLSGNPLAMAAGYATLRELALPGIYDELERKAARLAEGFLQNAIKLGVPLKVNRAGSLLCPYFTEHDVIDYETAKLSNTRVFKTYYAAMLEFGILTAPTPFEAMFVSAAHSDEDIETTLAAHSQALREIMEE</sequence>
<dbReference type="EMBL" id="JMQA01000053">
    <property type="protein sequence ID" value="KFM93105.1"/>
    <property type="molecule type" value="Genomic_DNA"/>
</dbReference>
<dbReference type="Gene3D" id="3.40.640.10">
    <property type="entry name" value="Type I PLP-dependent aspartate aminotransferase-like (Major domain)"/>
    <property type="match status" value="1"/>
</dbReference>
<organism evidence="10 11">
    <name type="scientific">Paenibacillus macerans</name>
    <name type="common">Bacillus macerans</name>
    <dbReference type="NCBI Taxonomy" id="44252"/>
    <lineage>
        <taxon>Bacteria</taxon>
        <taxon>Bacillati</taxon>
        <taxon>Bacillota</taxon>
        <taxon>Bacilli</taxon>
        <taxon>Bacillales</taxon>
        <taxon>Paenibacillaceae</taxon>
        <taxon>Paenibacillus</taxon>
    </lineage>
</organism>
<dbReference type="Pfam" id="PF00202">
    <property type="entry name" value="Aminotran_3"/>
    <property type="match status" value="1"/>
</dbReference>
<dbReference type="HAMAP" id="MF_00375">
    <property type="entry name" value="HemL_aminotrans_3"/>
    <property type="match status" value="1"/>
</dbReference>
<feature type="modified residue" description="N6-(pyridoxal phosphate)lysine" evidence="9">
    <location>
        <position position="273"/>
    </location>
</feature>
<dbReference type="InterPro" id="IPR015422">
    <property type="entry name" value="PyrdxlP-dep_Trfase_small"/>
</dbReference>
<dbReference type="InterPro" id="IPR005814">
    <property type="entry name" value="Aminotrans_3"/>
</dbReference>
<dbReference type="HOGENOM" id="CLU_016922_1_5_9"/>
<dbReference type="PATRIC" id="fig|44252.3.peg.6196"/>
<dbReference type="Gene3D" id="3.90.1150.10">
    <property type="entry name" value="Aspartate Aminotransferase, domain 1"/>
    <property type="match status" value="1"/>
</dbReference>
<evidence type="ECO:0000256" key="3">
    <source>
        <dbReference type="ARBA" id="ARBA00004819"/>
    </source>
</evidence>
<dbReference type="Proteomes" id="UP000029278">
    <property type="component" value="Unassembled WGS sequence"/>
</dbReference>
<keyword evidence="6 9" id="KW-0663">Pyridoxal phosphate</keyword>
<comment type="subcellular location">
    <subcellularLocation>
        <location evidence="9">Cytoplasm</location>
    </subcellularLocation>
</comment>
<comment type="caution">
    <text evidence="10">The sequence shown here is derived from an EMBL/GenBank/DDBJ whole genome shotgun (WGS) entry which is preliminary data.</text>
</comment>
<name>A0A090YLV7_PAEMA</name>
<proteinExistence type="inferred from homology"/>
<evidence type="ECO:0000256" key="1">
    <source>
        <dbReference type="ARBA" id="ARBA00001579"/>
    </source>
</evidence>
<dbReference type="GO" id="GO:0005737">
    <property type="term" value="C:cytoplasm"/>
    <property type="evidence" value="ECO:0007669"/>
    <property type="project" value="UniProtKB-SubCell"/>
</dbReference>
<dbReference type="NCBIfam" id="TIGR00713">
    <property type="entry name" value="hemL"/>
    <property type="match status" value="1"/>
</dbReference>
<dbReference type="InterPro" id="IPR049704">
    <property type="entry name" value="Aminotrans_3_PPA_site"/>
</dbReference>
<comment type="similarity">
    <text evidence="4 9">Belongs to the class-III pyridoxal-phosphate-dependent aminotransferase family. HemL subfamily.</text>
</comment>
<keyword evidence="8 9" id="KW-0627">Porphyrin biosynthesis</keyword>
<evidence type="ECO:0000256" key="5">
    <source>
        <dbReference type="ARBA" id="ARBA00022490"/>
    </source>
</evidence>
<dbReference type="STRING" id="44252.DJ90_2887"/>
<evidence type="ECO:0000256" key="6">
    <source>
        <dbReference type="ARBA" id="ARBA00022898"/>
    </source>
</evidence>
<dbReference type="UniPathway" id="UPA00251">
    <property type="reaction ID" value="UER00317"/>
</dbReference>
<evidence type="ECO:0000313" key="10">
    <source>
        <dbReference type="EMBL" id="KFM93105.1"/>
    </source>
</evidence>
<dbReference type="OrthoDB" id="9807885at2"/>
<dbReference type="GO" id="GO:0006782">
    <property type="term" value="P:protoporphyrinogen IX biosynthetic process"/>
    <property type="evidence" value="ECO:0007669"/>
    <property type="project" value="UniProtKB-UniRule"/>
</dbReference>
<evidence type="ECO:0000256" key="7">
    <source>
        <dbReference type="ARBA" id="ARBA00023235"/>
    </source>
</evidence>
<dbReference type="SUPFAM" id="SSF53383">
    <property type="entry name" value="PLP-dependent transferases"/>
    <property type="match status" value="1"/>
</dbReference>
<reference evidence="10 11" key="1">
    <citation type="submission" date="2014-04" db="EMBL/GenBank/DDBJ databases">
        <authorList>
            <person name="Bishop-Lilly K.A."/>
            <person name="Broomall S.M."/>
            <person name="Chain P.S."/>
            <person name="Chertkov O."/>
            <person name="Coyne S.R."/>
            <person name="Daligault H.E."/>
            <person name="Davenport K.W."/>
            <person name="Erkkila T."/>
            <person name="Frey K.G."/>
            <person name="Gibbons H.S."/>
            <person name="Gu W."/>
            <person name="Jaissle J."/>
            <person name="Johnson S.L."/>
            <person name="Koroleva G.I."/>
            <person name="Ladner J.T."/>
            <person name="Lo C.-C."/>
            <person name="Minogue T.D."/>
            <person name="Munk C."/>
            <person name="Palacios G.F."/>
            <person name="Redden C.L."/>
            <person name="Rosenzweig C.N."/>
            <person name="Scholz M.B."/>
            <person name="Teshima H."/>
            <person name="Xu Y."/>
        </authorList>
    </citation>
    <scope>NUCLEOTIDE SEQUENCE [LARGE SCALE GENOMIC DNA]</scope>
    <source>
        <strain evidence="10 11">8244</strain>
    </source>
</reference>
<dbReference type="InterPro" id="IPR015421">
    <property type="entry name" value="PyrdxlP-dep_Trfase_major"/>
</dbReference>
<comment type="pathway">
    <text evidence="3">Porphyrin-containing compound metabolism; protoporphyrin-IX biosynthesis; 5-aminolevulinate from L-glutamyl-tRNA(Glu): step 2/2.</text>
</comment>
<dbReference type="RefSeq" id="WP_036624567.1">
    <property type="nucleotide sequence ID" value="NZ_JAKOBR010000034.1"/>
</dbReference>
<dbReference type="GeneID" id="77008585"/>
<dbReference type="NCBIfam" id="NF000818">
    <property type="entry name" value="PRK00062.1"/>
    <property type="match status" value="1"/>
</dbReference>
<comment type="subunit">
    <text evidence="9">Homodimer.</text>
</comment>
<dbReference type="GO" id="GO:0042286">
    <property type="term" value="F:glutamate-1-semialdehyde 2,1-aminomutase activity"/>
    <property type="evidence" value="ECO:0007669"/>
    <property type="project" value="UniProtKB-UniRule"/>
</dbReference>
<protein>
    <recommendedName>
        <fullName evidence="9">Glutamate-1-semialdehyde 2,1-aminomutase</fullName>
        <shortName evidence="9">GSA</shortName>
        <ecNumber evidence="9">5.4.3.8</ecNumber>
    </recommendedName>
    <alternativeName>
        <fullName evidence="9">Glutamate-1-semialdehyde aminotransferase</fullName>
        <shortName evidence="9">GSA-AT</shortName>
    </alternativeName>
</protein>
<keyword evidence="7 9" id="KW-0413">Isomerase</keyword>
<comment type="catalytic activity">
    <reaction evidence="1 9">
        <text>(S)-4-amino-5-oxopentanoate = 5-aminolevulinate</text>
        <dbReference type="Rhea" id="RHEA:14265"/>
        <dbReference type="ChEBI" id="CHEBI:57501"/>
        <dbReference type="ChEBI" id="CHEBI:356416"/>
        <dbReference type="EC" id="5.4.3.8"/>
    </reaction>
</comment>